<organism evidence="3 4">
    <name type="scientific">Mycolicibacterium fortuitum subsp. acetamidolyticum</name>
    <dbReference type="NCBI Taxonomy" id="144550"/>
    <lineage>
        <taxon>Bacteria</taxon>
        <taxon>Bacillati</taxon>
        <taxon>Actinomycetota</taxon>
        <taxon>Actinomycetes</taxon>
        <taxon>Mycobacteriales</taxon>
        <taxon>Mycobacteriaceae</taxon>
        <taxon>Mycolicibacterium</taxon>
    </lineage>
</organism>
<feature type="compositionally biased region" description="Pro residues" evidence="1">
    <location>
        <begin position="32"/>
        <end position="45"/>
    </location>
</feature>
<name>A0A124E3W0_MYCFO</name>
<evidence type="ECO:0000256" key="1">
    <source>
        <dbReference type="SAM" id="MobiDB-lite"/>
    </source>
</evidence>
<gene>
    <name evidence="3" type="ORF">RMCFA_1354</name>
</gene>
<dbReference type="EMBL" id="BCSZ01000012">
    <property type="protein sequence ID" value="GAT01240.1"/>
    <property type="molecule type" value="Genomic_DNA"/>
</dbReference>
<keyword evidence="2" id="KW-0812">Transmembrane</keyword>
<sequence>MARNAQLDAPITRDATTWASYHSPMEGNHPIEAPPGPPTPWPPHYPPANQARRWLPVAIIVAAIIIATAAISAVLLSRDTNTAAPAPTQVGGPAQAGTAETSSTCDAWPSTKAALNAIPQLPPGWDWSTPNIDTYIGNRTTAISRALDLFEPEISAEPASVAETASKYVTERRNEIKLLREHTYTQADGIAATAASARLDQLCGVR</sequence>
<evidence type="ECO:0000313" key="4">
    <source>
        <dbReference type="Proteomes" id="UP000069705"/>
    </source>
</evidence>
<reference evidence="3 4" key="1">
    <citation type="journal article" date="2016" name="Genome Announc.">
        <title>Draft Genome Sequences of Five Rapidly Growing Mycobacterium Species, M. thermoresistibile, M. fortuitum subsp. acetamidolyticum, M. canariasense, M. brisbanense, and M. novocastrense.</title>
        <authorList>
            <person name="Katahira K."/>
            <person name="Ogura Y."/>
            <person name="Gotoh Y."/>
            <person name="Hayashi T."/>
        </authorList>
    </citation>
    <scope>NUCLEOTIDE SEQUENCE [LARGE SCALE GENOMIC DNA]</scope>
    <source>
        <strain evidence="3 4">JCM6368</strain>
    </source>
</reference>
<dbReference type="Proteomes" id="UP000069705">
    <property type="component" value="Unassembled WGS sequence"/>
</dbReference>
<comment type="caution">
    <text evidence="3">The sequence shown here is derived from an EMBL/GenBank/DDBJ whole genome shotgun (WGS) entry which is preliminary data.</text>
</comment>
<evidence type="ECO:0000313" key="3">
    <source>
        <dbReference type="EMBL" id="GAT01240.1"/>
    </source>
</evidence>
<keyword evidence="2" id="KW-1133">Transmembrane helix</keyword>
<protein>
    <submittedName>
        <fullName evidence="3">Uncharacterized protein</fullName>
    </submittedName>
</protein>
<feature type="region of interest" description="Disordered" evidence="1">
    <location>
        <begin position="85"/>
        <end position="105"/>
    </location>
</feature>
<keyword evidence="2" id="KW-0472">Membrane</keyword>
<reference evidence="4" key="2">
    <citation type="submission" date="2016-02" db="EMBL/GenBank/DDBJ databases">
        <title>Draft genome sequence of five rapidly growing Mycobacterium species.</title>
        <authorList>
            <person name="Katahira K."/>
            <person name="Gotou Y."/>
            <person name="Iida K."/>
            <person name="Ogura Y."/>
            <person name="Hayashi T."/>
        </authorList>
    </citation>
    <scope>NUCLEOTIDE SEQUENCE [LARGE SCALE GENOMIC DNA]</scope>
    <source>
        <strain evidence="4">JCM6368</strain>
    </source>
</reference>
<proteinExistence type="predicted"/>
<accession>A0A124E3W0</accession>
<evidence type="ECO:0000256" key="2">
    <source>
        <dbReference type="SAM" id="Phobius"/>
    </source>
</evidence>
<feature type="transmembrane region" description="Helical" evidence="2">
    <location>
        <begin position="54"/>
        <end position="76"/>
    </location>
</feature>
<dbReference type="AlphaFoldDB" id="A0A124E3W0"/>
<feature type="region of interest" description="Disordered" evidence="1">
    <location>
        <begin position="20"/>
        <end position="45"/>
    </location>
</feature>